<name>A0A4Y7TTN3_COPMI</name>
<evidence type="ECO:0000313" key="3">
    <source>
        <dbReference type="EMBL" id="TEB36919.1"/>
    </source>
</evidence>
<feature type="coiled-coil region" evidence="1">
    <location>
        <begin position="356"/>
        <end position="421"/>
    </location>
</feature>
<dbReference type="OrthoDB" id="3062477at2759"/>
<gene>
    <name evidence="3" type="ORF">FA13DRAFT_1787218</name>
</gene>
<proteinExistence type="predicted"/>
<feature type="compositionally biased region" description="Polar residues" evidence="2">
    <location>
        <begin position="92"/>
        <end position="102"/>
    </location>
</feature>
<dbReference type="STRING" id="71717.A0A4Y7TTN3"/>
<comment type="caution">
    <text evidence="3">The sequence shown here is derived from an EMBL/GenBank/DDBJ whole genome shotgun (WGS) entry which is preliminary data.</text>
</comment>
<feature type="region of interest" description="Disordered" evidence="2">
    <location>
        <begin position="62"/>
        <end position="138"/>
    </location>
</feature>
<organism evidence="3 4">
    <name type="scientific">Coprinellus micaceus</name>
    <name type="common">Glistening ink-cap mushroom</name>
    <name type="synonym">Coprinus micaceus</name>
    <dbReference type="NCBI Taxonomy" id="71717"/>
    <lineage>
        <taxon>Eukaryota</taxon>
        <taxon>Fungi</taxon>
        <taxon>Dikarya</taxon>
        <taxon>Basidiomycota</taxon>
        <taxon>Agaricomycotina</taxon>
        <taxon>Agaricomycetes</taxon>
        <taxon>Agaricomycetidae</taxon>
        <taxon>Agaricales</taxon>
        <taxon>Agaricineae</taxon>
        <taxon>Psathyrellaceae</taxon>
        <taxon>Coprinellus</taxon>
    </lineage>
</organism>
<sequence>MAEQSSHINTLAAELELARETWNKVKYRRNTPVNSTIKATAKANLDRLQGELARLQAPQQFVPGQVPAPPSPNSQGLTSSPTGQVPAPPPLSNQIPASSSSDDVPALSLGGDVPDPFVNGVPVPSLTGQVHTGPSFHDEDHMQIDEQADGENVKAKQQPGDLEMKPVISFDDLLTIDPTLDVPLLKNAPESLLSDGDITEITNQLVSIEPSLLSALLHVSRSFKRERFGDVMFDDVSTLVSQLYCFEPQPFDADAVPIAGGQDPATMNELGRQHHSLYTVPLHKALLLQQNLLKALKWHSWLMGVLDSDTSTWTPTQSTALHLTIHRARSDITDLRDGFLTARKFFVEGSVSFNIMQGREEEVISLEKRKKEVKRRMDVIGKVMKGGIATREEVLALQEELVQLNQEMSEVQKKLKALSKAMGKGGKGKQKEKGDDAKGRVRFDEWGTEDQEKAIEDGRKDCNKFIESRDESDVSFSTRRLIREQQPVLPEAVTSDPDLALLLFKTSSNNTICRYHQQARGPGPSDGFGGKTQGVAYPKVLGTKDEPVVPPAHHMNCGCHTTHALLDLIWWKTTAIRSTNPGRASIPAESLADDVISPRVRSFIVEIFDKFSNLSVRDLFIAGQTWGSAEHDITLLTLQLFNIVDRLATLGQSVEFDESGALNVVPVDDA</sequence>
<keyword evidence="1" id="KW-0175">Coiled coil</keyword>
<dbReference type="Proteomes" id="UP000298030">
    <property type="component" value="Unassembled WGS sequence"/>
</dbReference>
<keyword evidence="4" id="KW-1185">Reference proteome</keyword>
<reference evidence="3 4" key="1">
    <citation type="journal article" date="2019" name="Nat. Ecol. Evol.">
        <title>Megaphylogeny resolves global patterns of mushroom evolution.</title>
        <authorList>
            <person name="Varga T."/>
            <person name="Krizsan K."/>
            <person name="Foldi C."/>
            <person name="Dima B."/>
            <person name="Sanchez-Garcia M."/>
            <person name="Sanchez-Ramirez S."/>
            <person name="Szollosi G.J."/>
            <person name="Szarkandi J.G."/>
            <person name="Papp V."/>
            <person name="Albert L."/>
            <person name="Andreopoulos W."/>
            <person name="Angelini C."/>
            <person name="Antonin V."/>
            <person name="Barry K.W."/>
            <person name="Bougher N.L."/>
            <person name="Buchanan P."/>
            <person name="Buyck B."/>
            <person name="Bense V."/>
            <person name="Catcheside P."/>
            <person name="Chovatia M."/>
            <person name="Cooper J."/>
            <person name="Damon W."/>
            <person name="Desjardin D."/>
            <person name="Finy P."/>
            <person name="Geml J."/>
            <person name="Haridas S."/>
            <person name="Hughes K."/>
            <person name="Justo A."/>
            <person name="Karasinski D."/>
            <person name="Kautmanova I."/>
            <person name="Kiss B."/>
            <person name="Kocsube S."/>
            <person name="Kotiranta H."/>
            <person name="LaButti K.M."/>
            <person name="Lechner B.E."/>
            <person name="Liimatainen K."/>
            <person name="Lipzen A."/>
            <person name="Lukacs Z."/>
            <person name="Mihaltcheva S."/>
            <person name="Morgado L.N."/>
            <person name="Niskanen T."/>
            <person name="Noordeloos M.E."/>
            <person name="Ohm R.A."/>
            <person name="Ortiz-Santana B."/>
            <person name="Ovrebo C."/>
            <person name="Racz N."/>
            <person name="Riley R."/>
            <person name="Savchenko A."/>
            <person name="Shiryaev A."/>
            <person name="Soop K."/>
            <person name="Spirin V."/>
            <person name="Szebenyi C."/>
            <person name="Tomsovsky M."/>
            <person name="Tulloss R.E."/>
            <person name="Uehling J."/>
            <person name="Grigoriev I.V."/>
            <person name="Vagvolgyi C."/>
            <person name="Papp T."/>
            <person name="Martin F.M."/>
            <person name="Miettinen O."/>
            <person name="Hibbett D.S."/>
            <person name="Nagy L.G."/>
        </authorList>
    </citation>
    <scope>NUCLEOTIDE SEQUENCE [LARGE SCALE GENOMIC DNA]</scope>
    <source>
        <strain evidence="3 4">FP101781</strain>
    </source>
</reference>
<evidence type="ECO:0000256" key="1">
    <source>
        <dbReference type="SAM" id="Coils"/>
    </source>
</evidence>
<feature type="compositionally biased region" description="Basic and acidic residues" evidence="2">
    <location>
        <begin position="429"/>
        <end position="440"/>
    </location>
</feature>
<protein>
    <submittedName>
        <fullName evidence="3">Uncharacterized protein</fullName>
    </submittedName>
</protein>
<accession>A0A4Y7TTN3</accession>
<feature type="region of interest" description="Disordered" evidence="2">
    <location>
        <begin position="421"/>
        <end position="440"/>
    </location>
</feature>
<evidence type="ECO:0000313" key="4">
    <source>
        <dbReference type="Proteomes" id="UP000298030"/>
    </source>
</evidence>
<feature type="compositionally biased region" description="Polar residues" evidence="2">
    <location>
        <begin position="73"/>
        <end position="83"/>
    </location>
</feature>
<dbReference type="AlphaFoldDB" id="A0A4Y7TTN3"/>
<dbReference type="EMBL" id="QPFP01000005">
    <property type="protein sequence ID" value="TEB36919.1"/>
    <property type="molecule type" value="Genomic_DNA"/>
</dbReference>
<evidence type="ECO:0000256" key="2">
    <source>
        <dbReference type="SAM" id="MobiDB-lite"/>
    </source>
</evidence>